<proteinExistence type="predicted"/>
<reference evidence="2" key="1">
    <citation type="submission" date="2016-10" db="EMBL/GenBank/DDBJ databases">
        <authorList>
            <person name="Varghese N."/>
            <person name="Submissions S."/>
        </authorList>
    </citation>
    <scope>NUCLEOTIDE SEQUENCE [LARGE SCALE GENOMIC DNA]</scope>
    <source>
        <strain evidence="2">CGMCC 4.3147</strain>
    </source>
</reference>
<evidence type="ECO:0000313" key="2">
    <source>
        <dbReference type="Proteomes" id="UP000198662"/>
    </source>
</evidence>
<protein>
    <submittedName>
        <fullName evidence="1">Uncharacterized protein</fullName>
    </submittedName>
</protein>
<accession>A0A1G9LVX3</accession>
<keyword evidence="2" id="KW-1185">Reference proteome</keyword>
<name>A0A1G9LVX3_9ACTN</name>
<sequence>MTTPQDQPQNPPHLTPEYVEAILARIRDYALCSDLRMYAWARRRTAQD</sequence>
<dbReference type="Proteomes" id="UP000198662">
    <property type="component" value="Unassembled WGS sequence"/>
</dbReference>
<dbReference type="STRING" id="380244.SAMN05216298_4685"/>
<gene>
    <name evidence="1" type="ORF">SAMN05216298_4685</name>
</gene>
<organism evidence="1 2">
    <name type="scientific">Glycomyces sambucus</name>
    <dbReference type="NCBI Taxonomy" id="380244"/>
    <lineage>
        <taxon>Bacteria</taxon>
        <taxon>Bacillati</taxon>
        <taxon>Actinomycetota</taxon>
        <taxon>Actinomycetes</taxon>
        <taxon>Glycomycetales</taxon>
        <taxon>Glycomycetaceae</taxon>
        <taxon>Glycomyces</taxon>
    </lineage>
</organism>
<dbReference type="EMBL" id="FNGF01000008">
    <property type="protein sequence ID" value="SDL66180.1"/>
    <property type="molecule type" value="Genomic_DNA"/>
</dbReference>
<dbReference type="AlphaFoldDB" id="A0A1G9LVX3"/>
<evidence type="ECO:0000313" key="1">
    <source>
        <dbReference type="EMBL" id="SDL66180.1"/>
    </source>
</evidence>